<protein>
    <recommendedName>
        <fullName evidence="1">HTH cro/C1-type domain-containing protein</fullName>
    </recommendedName>
</protein>
<proteinExistence type="predicted"/>
<dbReference type="OrthoDB" id="5298444at2"/>
<dbReference type="EMBL" id="PUGF01000004">
    <property type="protein sequence ID" value="PRC94064.1"/>
    <property type="molecule type" value="Genomic_DNA"/>
</dbReference>
<dbReference type="SMART" id="SM00530">
    <property type="entry name" value="HTH_XRE"/>
    <property type="match status" value="1"/>
</dbReference>
<dbReference type="Pfam" id="PF01381">
    <property type="entry name" value="HTH_3"/>
    <property type="match status" value="1"/>
</dbReference>
<feature type="domain" description="HTH cro/C1-type" evidence="1">
    <location>
        <begin position="11"/>
        <end position="64"/>
    </location>
</feature>
<dbReference type="SUPFAM" id="SSF47413">
    <property type="entry name" value="lambda repressor-like DNA-binding domains"/>
    <property type="match status" value="1"/>
</dbReference>
<dbReference type="PROSITE" id="PS50943">
    <property type="entry name" value="HTH_CROC1"/>
    <property type="match status" value="1"/>
</dbReference>
<dbReference type="Gene3D" id="1.10.260.40">
    <property type="entry name" value="lambda repressor-like DNA-binding domains"/>
    <property type="match status" value="1"/>
</dbReference>
<dbReference type="CDD" id="cd00093">
    <property type="entry name" value="HTH_XRE"/>
    <property type="match status" value="1"/>
</dbReference>
<dbReference type="InterPro" id="IPR001387">
    <property type="entry name" value="Cro/C1-type_HTH"/>
</dbReference>
<organism evidence="2 3">
    <name type="scientific">Solimicrobium silvestre</name>
    <dbReference type="NCBI Taxonomy" id="2099400"/>
    <lineage>
        <taxon>Bacteria</taxon>
        <taxon>Pseudomonadati</taxon>
        <taxon>Pseudomonadota</taxon>
        <taxon>Betaproteobacteria</taxon>
        <taxon>Burkholderiales</taxon>
        <taxon>Oxalobacteraceae</taxon>
        <taxon>Solimicrobium</taxon>
    </lineage>
</organism>
<name>A0A2S9H254_9BURK</name>
<evidence type="ECO:0000313" key="3">
    <source>
        <dbReference type="Proteomes" id="UP000237839"/>
    </source>
</evidence>
<dbReference type="AlphaFoldDB" id="A0A2S9H254"/>
<evidence type="ECO:0000259" key="1">
    <source>
        <dbReference type="PROSITE" id="PS50943"/>
    </source>
</evidence>
<evidence type="ECO:0000313" key="2">
    <source>
        <dbReference type="EMBL" id="PRC94064.1"/>
    </source>
</evidence>
<reference evidence="2 3" key="1">
    <citation type="submission" date="2018-02" db="EMBL/GenBank/DDBJ databases">
        <title>Solimicrobium silvestre gen. nov., sp. nov., isolated from alpine forest soil.</title>
        <authorList>
            <person name="Margesin R."/>
            <person name="Albuquerque L."/>
            <person name="Zhang D.-C."/>
            <person name="Froufe H.J.C."/>
            <person name="Severino R."/>
            <person name="Roxo I."/>
            <person name="Egas C."/>
            <person name="Da Costa M.S."/>
        </authorList>
    </citation>
    <scope>NUCLEOTIDE SEQUENCE [LARGE SCALE GENOMIC DNA]</scope>
    <source>
        <strain evidence="2 3">S20-91</strain>
    </source>
</reference>
<gene>
    <name evidence="2" type="ORF">S2091_1237</name>
</gene>
<comment type="caution">
    <text evidence="2">The sequence shown here is derived from an EMBL/GenBank/DDBJ whole genome shotgun (WGS) entry which is preliminary data.</text>
</comment>
<accession>A0A2S9H254</accession>
<dbReference type="Proteomes" id="UP000237839">
    <property type="component" value="Unassembled WGS sequence"/>
</dbReference>
<keyword evidence="3" id="KW-1185">Reference proteome</keyword>
<dbReference type="GO" id="GO:0003677">
    <property type="term" value="F:DNA binding"/>
    <property type="evidence" value="ECO:0007669"/>
    <property type="project" value="InterPro"/>
</dbReference>
<sequence>MTEITQIVNALKRQLKAQGMTYRDLAKELDMSEAGVKRLFASERFTLERLAQISQLLGFTMAEIMQEASASIMKINMLTHDQEAQLVKDPKLLLITVCILNHWSIQEIESTYDLSQKEIFKRLMVLDRIGMIELLPANRIRLRVKRDFDWLQKGPIRQFFFKQGINDFLSGNYDQHNETLEFAHAMLTEPAINQFQIELRRLKNKLASLHEECIDAPLSKKRGTGLLVAMKEWEFDAFKQLRK</sequence>
<dbReference type="InterPro" id="IPR010982">
    <property type="entry name" value="Lambda_DNA-bd_dom_sf"/>
</dbReference>
<dbReference type="RefSeq" id="WP_105530921.1">
    <property type="nucleotide sequence ID" value="NZ_PUGF01000004.1"/>
</dbReference>